<proteinExistence type="predicted"/>
<evidence type="ECO:0000313" key="1">
    <source>
        <dbReference type="EMBL" id="GLR89786.1"/>
    </source>
</evidence>
<dbReference type="EMBL" id="BSOW01000028">
    <property type="protein sequence ID" value="GLR89786.1"/>
    <property type="molecule type" value="Genomic_DNA"/>
</dbReference>
<protein>
    <submittedName>
        <fullName evidence="1">Uncharacterized protein</fullName>
    </submittedName>
</protein>
<organism evidence="1 2">
    <name type="scientific">Bradyrhizobium iriomotense</name>
    <dbReference type="NCBI Taxonomy" id="441950"/>
    <lineage>
        <taxon>Bacteria</taxon>
        <taxon>Pseudomonadati</taxon>
        <taxon>Pseudomonadota</taxon>
        <taxon>Alphaproteobacteria</taxon>
        <taxon>Hyphomicrobiales</taxon>
        <taxon>Nitrobacteraceae</taxon>
        <taxon>Bradyrhizobium</taxon>
    </lineage>
</organism>
<name>A0ABQ6B7I1_9BRAD</name>
<sequence length="64" mass="6979">MRTALCKVFAATGSFDAFAGPPSRRTNRILRRPYRTARRLMDASAPAYAKASAGRDALLHCVPV</sequence>
<evidence type="ECO:0000313" key="2">
    <source>
        <dbReference type="Proteomes" id="UP001156905"/>
    </source>
</evidence>
<gene>
    <name evidence="1" type="ORF">GCM10007857_65000</name>
</gene>
<reference evidence="2" key="1">
    <citation type="journal article" date="2019" name="Int. J. Syst. Evol. Microbiol.">
        <title>The Global Catalogue of Microorganisms (GCM) 10K type strain sequencing project: providing services to taxonomists for standard genome sequencing and annotation.</title>
        <authorList>
            <consortium name="The Broad Institute Genomics Platform"/>
            <consortium name="The Broad Institute Genome Sequencing Center for Infectious Disease"/>
            <person name="Wu L."/>
            <person name="Ma J."/>
        </authorList>
    </citation>
    <scope>NUCLEOTIDE SEQUENCE [LARGE SCALE GENOMIC DNA]</scope>
    <source>
        <strain evidence="2">NBRC 102520</strain>
    </source>
</reference>
<comment type="caution">
    <text evidence="1">The sequence shown here is derived from an EMBL/GenBank/DDBJ whole genome shotgun (WGS) entry which is preliminary data.</text>
</comment>
<dbReference type="Proteomes" id="UP001156905">
    <property type="component" value="Unassembled WGS sequence"/>
</dbReference>
<keyword evidence="2" id="KW-1185">Reference proteome</keyword>
<accession>A0ABQ6B7I1</accession>